<name>A0ABQ4UMC7_9HYPH</name>
<reference evidence="1" key="1">
    <citation type="journal article" date="2021" name="Front. Microbiol.">
        <title>Comprehensive Comparative Genomics and Phenotyping of Methylobacterium Species.</title>
        <authorList>
            <person name="Alessa O."/>
            <person name="Ogura Y."/>
            <person name="Fujitani Y."/>
            <person name="Takami H."/>
            <person name="Hayashi T."/>
            <person name="Sahin N."/>
            <person name="Tani A."/>
        </authorList>
    </citation>
    <scope>NUCLEOTIDE SEQUENCE</scope>
    <source>
        <strain evidence="1">NBRC 15686</strain>
    </source>
</reference>
<comment type="caution">
    <text evidence="1">The sequence shown here is derived from an EMBL/GenBank/DDBJ whole genome shotgun (WGS) entry which is preliminary data.</text>
</comment>
<dbReference type="EMBL" id="BPRC01000056">
    <property type="protein sequence ID" value="GJE68329.1"/>
    <property type="molecule type" value="Genomic_DNA"/>
</dbReference>
<accession>A0ABQ4UMC7</accession>
<gene>
    <name evidence="1" type="ORF">LNAOJCKE_5567</name>
</gene>
<keyword evidence="2" id="KW-1185">Reference proteome</keyword>
<organism evidence="1 2">
    <name type="scientific">Methylorubrum aminovorans</name>
    <dbReference type="NCBI Taxonomy" id="269069"/>
    <lineage>
        <taxon>Bacteria</taxon>
        <taxon>Pseudomonadati</taxon>
        <taxon>Pseudomonadota</taxon>
        <taxon>Alphaproteobacteria</taxon>
        <taxon>Hyphomicrobiales</taxon>
        <taxon>Methylobacteriaceae</taxon>
        <taxon>Methylorubrum</taxon>
    </lineage>
</organism>
<dbReference type="Proteomes" id="UP001055039">
    <property type="component" value="Unassembled WGS sequence"/>
</dbReference>
<reference evidence="1" key="2">
    <citation type="submission" date="2021-08" db="EMBL/GenBank/DDBJ databases">
        <authorList>
            <person name="Tani A."/>
            <person name="Ola A."/>
            <person name="Ogura Y."/>
            <person name="Katsura K."/>
            <person name="Hayashi T."/>
        </authorList>
    </citation>
    <scope>NUCLEOTIDE SEQUENCE</scope>
    <source>
        <strain evidence="1">NBRC 15686</strain>
    </source>
</reference>
<evidence type="ECO:0000313" key="1">
    <source>
        <dbReference type="EMBL" id="GJE68329.1"/>
    </source>
</evidence>
<sequence>MILRTSTFEVVTGANLGGMMAFRAAWNRSAVPRRIALPLTAPADRPISSQRERKKVEMLFAHLRRFLKWDRL</sequence>
<evidence type="ECO:0000313" key="2">
    <source>
        <dbReference type="Proteomes" id="UP001055039"/>
    </source>
</evidence>
<evidence type="ECO:0008006" key="3">
    <source>
        <dbReference type="Google" id="ProtNLM"/>
    </source>
</evidence>
<protein>
    <recommendedName>
        <fullName evidence="3">Transposase</fullName>
    </recommendedName>
</protein>
<proteinExistence type="predicted"/>